<evidence type="ECO:0000256" key="4">
    <source>
        <dbReference type="SAM" id="SignalP"/>
    </source>
</evidence>
<dbReference type="PANTHER" id="PTHR47566">
    <property type="match status" value="1"/>
</dbReference>
<dbReference type="PANTHER" id="PTHR47566:SF1">
    <property type="entry name" value="PROTEIN NUD1"/>
    <property type="match status" value="1"/>
</dbReference>
<evidence type="ECO:0000259" key="6">
    <source>
        <dbReference type="Pfam" id="PF24595"/>
    </source>
</evidence>
<protein>
    <submittedName>
        <fullName evidence="7">T9SS type A sorting domain-containing protein</fullName>
    </submittedName>
</protein>
<evidence type="ECO:0000256" key="2">
    <source>
        <dbReference type="ARBA" id="ARBA00022729"/>
    </source>
</evidence>
<dbReference type="InterPro" id="IPR052574">
    <property type="entry name" value="CDIRP"/>
</dbReference>
<evidence type="ECO:0000256" key="1">
    <source>
        <dbReference type="ARBA" id="ARBA00022614"/>
    </source>
</evidence>
<dbReference type="Proteomes" id="UP001257277">
    <property type="component" value="Unassembled WGS sequence"/>
</dbReference>
<dbReference type="Pfam" id="PF18962">
    <property type="entry name" value="Por_Secre_tail"/>
    <property type="match status" value="1"/>
</dbReference>
<dbReference type="InterPro" id="IPR047589">
    <property type="entry name" value="DUF11_rpt"/>
</dbReference>
<dbReference type="InterPro" id="IPR032675">
    <property type="entry name" value="LRR_dom_sf"/>
</dbReference>
<keyword evidence="2 4" id="KW-0732">Signal</keyword>
<dbReference type="InterPro" id="IPR055353">
    <property type="entry name" value="DUF7619"/>
</dbReference>
<dbReference type="Pfam" id="PF24595">
    <property type="entry name" value="DUF7619"/>
    <property type="match status" value="1"/>
</dbReference>
<dbReference type="InterPro" id="IPR026444">
    <property type="entry name" value="Secre_tail"/>
</dbReference>
<feature type="chain" id="PRO_5045371737" evidence="4">
    <location>
        <begin position="19"/>
        <end position="891"/>
    </location>
</feature>
<dbReference type="InterPro" id="IPR003591">
    <property type="entry name" value="Leu-rich_rpt_typical-subtyp"/>
</dbReference>
<evidence type="ECO:0000313" key="7">
    <source>
        <dbReference type="EMBL" id="MDT7831027.1"/>
    </source>
</evidence>
<reference evidence="7 8" key="1">
    <citation type="submission" date="2023-09" db="EMBL/GenBank/DDBJ databases">
        <title>Novel taxa isolated from Blanes Bay.</title>
        <authorList>
            <person name="Rey-Velasco X."/>
            <person name="Lucena T."/>
        </authorList>
    </citation>
    <scope>NUCLEOTIDE SEQUENCE [LARGE SCALE GENOMIC DNA]</scope>
    <source>
        <strain evidence="7 8">S356</strain>
    </source>
</reference>
<dbReference type="RefSeq" id="WP_349240281.1">
    <property type="nucleotide sequence ID" value="NZ_JAVTTO010000001.1"/>
</dbReference>
<evidence type="ECO:0000259" key="5">
    <source>
        <dbReference type="Pfam" id="PF18962"/>
    </source>
</evidence>
<feature type="signal peptide" evidence="4">
    <location>
        <begin position="1"/>
        <end position="18"/>
    </location>
</feature>
<keyword evidence="1" id="KW-0433">Leucine-rich repeat</keyword>
<comment type="caution">
    <text evidence="7">The sequence shown here is derived from an EMBL/GenBank/DDBJ whole genome shotgun (WGS) entry which is preliminary data.</text>
</comment>
<feature type="domain" description="DUF7619" evidence="6">
    <location>
        <begin position="670"/>
        <end position="801"/>
    </location>
</feature>
<accession>A0ABU3LD78</accession>
<dbReference type="EMBL" id="JAVTTO010000001">
    <property type="protein sequence ID" value="MDT7831027.1"/>
    <property type="molecule type" value="Genomic_DNA"/>
</dbReference>
<sequence length="891" mass="97817">MKKTLLLFALLLTQISYSQTVTIPDANFKAALIADGVDTNNDGEIQVSEAEAITEIDVFNENISSLEGISSFINLKILRCVSNDLTTLDISGLSSLTTLDCDNNQLTSLNLTGLSNLTSLNVNNNELAALNITDLSDLSYLYCHSNELVSLNLNGLSNLINVYCDRNELTSLDLAGLINLNVLSCYQNKLTSLNLNGLSNITDLNCSNNQLTSLDLDGLSNITDLNCNNNLLTSLDLGSLSNLTRLDTGVNQLASIDLNGLSHLSVLGIGNNRISALQVNHLTNLTSLGCGGNDLTTLDVSNLSLLRFLSAGDSQLNTFIKPNGTNSLETLSLSRNNLTHLDLSNLVHLTELSCGYSQLTSLDLAYQSKLERLYLMGNELLETLFVKNGSREIYVNIHDCHNLTYICGDSEDIPNFQYYVDLLGFNCAINSFCTFIPGGEVFYAEGNVRLDLNNDGCDTNDVDYGTLQLKVTNADNESGTFSTNADGSYNIALPEGNYTIEYVLENPSYFNVSPASFTVDFSTDTSPHQQDFCLTANGVVQDLEIQVIPLELARPGFDAEYKIVYKNNGTSTVSGSVTLTYDDNVLDLVSSTPNFTASTPNFLSWDYANLTPSETREIFVTMNLNSPMETPPLNGGEILCYDAAITPTTNDQRVNDNTFTLKQTVVNSYDPNDKTCLEGNIVTPDLIGEYVHYLIRFENTGTASAVNVVVKDIIDTDKFDISTIFIYDSSHDMVTRIQNTNEVEFIFEGINLPFDDANNDGYIAFKIKTLPSLVVGDTFENNAEIYFDFNFPIITNTEQTTIDNTASVDDVFAASDIRIFPNPTNELLTIESSVHFDSVTIYDLKGRQLQMISSTLSQLTKQIDMTHLASGIYYVSVQSGTAKKLLKVIRE</sequence>
<dbReference type="Gene3D" id="3.80.10.10">
    <property type="entry name" value="Ribonuclease Inhibitor"/>
    <property type="match status" value="2"/>
</dbReference>
<evidence type="ECO:0000256" key="3">
    <source>
        <dbReference type="ARBA" id="ARBA00022737"/>
    </source>
</evidence>
<name>A0ABU3LD78_9FLAO</name>
<dbReference type="PROSITE" id="PS51450">
    <property type="entry name" value="LRR"/>
    <property type="match status" value="2"/>
</dbReference>
<dbReference type="NCBIfam" id="TIGR04183">
    <property type="entry name" value="Por_Secre_tail"/>
    <property type="match status" value="1"/>
</dbReference>
<organism evidence="7 8">
    <name type="scientific">Asprobacillus argus</name>
    <dbReference type="NCBI Taxonomy" id="3076534"/>
    <lineage>
        <taxon>Bacteria</taxon>
        <taxon>Pseudomonadati</taxon>
        <taxon>Bacteroidota</taxon>
        <taxon>Flavobacteriia</taxon>
        <taxon>Flavobacteriales</taxon>
        <taxon>Flavobacteriaceae</taxon>
        <taxon>Asprobacillus</taxon>
    </lineage>
</organism>
<gene>
    <name evidence="7" type="ORF">RQM59_01475</name>
</gene>
<evidence type="ECO:0000313" key="8">
    <source>
        <dbReference type="Proteomes" id="UP001257277"/>
    </source>
</evidence>
<dbReference type="InterPro" id="IPR001611">
    <property type="entry name" value="Leu-rich_rpt"/>
</dbReference>
<proteinExistence type="predicted"/>
<keyword evidence="3" id="KW-0677">Repeat</keyword>
<dbReference type="NCBIfam" id="TIGR01451">
    <property type="entry name" value="B_ant_repeat"/>
    <property type="match status" value="1"/>
</dbReference>
<feature type="domain" description="Secretion system C-terminal sorting" evidence="5">
    <location>
        <begin position="819"/>
        <end position="888"/>
    </location>
</feature>
<dbReference type="SMART" id="SM00369">
    <property type="entry name" value="LRR_TYP"/>
    <property type="match status" value="6"/>
</dbReference>
<keyword evidence="8" id="KW-1185">Reference proteome</keyword>
<dbReference type="SUPFAM" id="SSF52058">
    <property type="entry name" value="L domain-like"/>
    <property type="match status" value="2"/>
</dbReference>